<keyword evidence="1" id="KW-1133">Transmembrane helix</keyword>
<dbReference type="RefSeq" id="WP_009185190.1">
    <property type="nucleotide sequence ID" value="NZ_AMGM01000030.1"/>
</dbReference>
<evidence type="ECO:0000313" key="4">
    <source>
        <dbReference type="Proteomes" id="UP000004478"/>
    </source>
</evidence>
<dbReference type="AlphaFoldDB" id="K1KYL6"/>
<name>K1KYL6_CECL9</name>
<dbReference type="SMART" id="SM00850">
    <property type="entry name" value="LytTR"/>
    <property type="match status" value="1"/>
</dbReference>
<keyword evidence="1" id="KW-0812">Transmembrane</keyword>
<organism evidence="3 4">
    <name type="scientific">Cecembia lonarensis (strain CCUG 58316 / KCTC 22772 / LW9)</name>
    <dbReference type="NCBI Taxonomy" id="1225176"/>
    <lineage>
        <taxon>Bacteria</taxon>
        <taxon>Pseudomonadati</taxon>
        <taxon>Bacteroidota</taxon>
        <taxon>Cytophagia</taxon>
        <taxon>Cytophagales</taxon>
        <taxon>Cyclobacteriaceae</taxon>
        <taxon>Cecembia</taxon>
    </lineage>
</organism>
<keyword evidence="4" id="KW-1185">Reference proteome</keyword>
<dbReference type="EMBL" id="AMGM01000030">
    <property type="protein sequence ID" value="EKB49230.1"/>
    <property type="molecule type" value="Genomic_DNA"/>
</dbReference>
<feature type="transmembrane region" description="Helical" evidence="1">
    <location>
        <begin position="54"/>
        <end position="74"/>
    </location>
</feature>
<protein>
    <submittedName>
        <fullName evidence="3">Response regulator of the LytR/AlgR family protein</fullName>
    </submittedName>
</protein>
<dbReference type="Proteomes" id="UP000004478">
    <property type="component" value="Unassembled WGS sequence"/>
</dbReference>
<feature type="transmembrane region" description="Helical" evidence="1">
    <location>
        <begin position="21"/>
        <end position="42"/>
    </location>
</feature>
<reference evidence="3 4" key="1">
    <citation type="journal article" date="2012" name="J. Bacteriol.">
        <title>Draft Genome Sequence of Cecembia lonarensis Strain LW9T, Isolated from Lonar Lake, a Haloalkaline Lake in India.</title>
        <authorList>
            <person name="Shivaji S."/>
            <person name="Ara S."/>
            <person name="Singh A."/>
            <person name="Pinnaka A.K."/>
        </authorList>
    </citation>
    <scope>NUCLEOTIDE SEQUENCE [LARGE SCALE GENOMIC DNA]</scope>
    <source>
        <strain evidence="3 4">LW9</strain>
    </source>
</reference>
<dbReference type="InterPro" id="IPR046947">
    <property type="entry name" value="LytR-like"/>
</dbReference>
<accession>K1KYL6</accession>
<feature type="transmembrane region" description="Helical" evidence="1">
    <location>
        <begin position="94"/>
        <end position="118"/>
    </location>
</feature>
<keyword evidence="1" id="KW-0472">Membrane</keyword>
<proteinExistence type="predicted"/>
<feature type="domain" description="HTH LytTR-type" evidence="2">
    <location>
        <begin position="179"/>
        <end position="287"/>
    </location>
</feature>
<dbReference type="GO" id="GO:0003677">
    <property type="term" value="F:DNA binding"/>
    <property type="evidence" value="ECO:0007669"/>
    <property type="project" value="InterPro"/>
</dbReference>
<feature type="transmembrane region" description="Helical" evidence="1">
    <location>
        <begin position="124"/>
        <end position="147"/>
    </location>
</feature>
<comment type="caution">
    <text evidence="3">The sequence shown here is derived from an EMBL/GenBank/DDBJ whole genome shotgun (WGS) entry which is preliminary data.</text>
</comment>
<sequence length="289" mass="32673">MKVIRFLKKPYPYDPPTWGRSLRLATGIGAFIAVFLMIFQPFGLEQIPSQFRLLYILGYGGITFTAILLFQMGVKQIFPGFFKEESWTTGKEMIENLGILLLIGMGNYSYTLIIGGAFWSFSNFIFLLMATMAVGIFPITVLVFLSYAKVLKSNLMEAQKMEMAIQKRPLTTEAAIVSISSKYQQEDLSLPLSELLWISSADNYAEVVGVRDGKVKKSLVRTTLSELEESLSTKGILRTHRSYMVNLNQVIHIKGNAQGYQLFFKGFEQAVPVSRKYAPQVKAWLKKQI</sequence>
<dbReference type="InterPro" id="IPR007492">
    <property type="entry name" value="LytTR_DNA-bd_dom"/>
</dbReference>
<gene>
    <name evidence="3" type="ORF">B879_02160</name>
</gene>
<dbReference type="PROSITE" id="PS50930">
    <property type="entry name" value="HTH_LYTTR"/>
    <property type="match status" value="1"/>
</dbReference>
<evidence type="ECO:0000256" key="1">
    <source>
        <dbReference type="SAM" id="Phobius"/>
    </source>
</evidence>
<dbReference type="Pfam" id="PF04397">
    <property type="entry name" value="LytTR"/>
    <property type="match status" value="1"/>
</dbReference>
<evidence type="ECO:0000259" key="2">
    <source>
        <dbReference type="PROSITE" id="PS50930"/>
    </source>
</evidence>
<dbReference type="PANTHER" id="PTHR37299">
    <property type="entry name" value="TRANSCRIPTIONAL REGULATOR-RELATED"/>
    <property type="match status" value="1"/>
</dbReference>
<evidence type="ECO:0000313" key="3">
    <source>
        <dbReference type="EMBL" id="EKB49230.1"/>
    </source>
</evidence>
<dbReference type="OrthoDB" id="1118393at2"/>
<dbReference type="PANTHER" id="PTHR37299:SF1">
    <property type="entry name" value="STAGE 0 SPORULATION PROTEIN A HOMOLOG"/>
    <property type="match status" value="1"/>
</dbReference>
<dbReference type="GO" id="GO:0000156">
    <property type="term" value="F:phosphorelay response regulator activity"/>
    <property type="evidence" value="ECO:0007669"/>
    <property type="project" value="InterPro"/>
</dbReference>
<dbReference type="Gene3D" id="2.40.50.1020">
    <property type="entry name" value="LytTr DNA-binding domain"/>
    <property type="match status" value="1"/>
</dbReference>